<keyword evidence="2" id="KW-0808">Transferase</keyword>
<evidence type="ECO:0000256" key="1">
    <source>
        <dbReference type="ARBA" id="ARBA00022676"/>
    </source>
</evidence>
<dbReference type="RefSeq" id="WP_214184528.1">
    <property type="nucleotide sequence ID" value="NZ_BSDS01000002.1"/>
</dbReference>
<dbReference type="GO" id="GO:0005829">
    <property type="term" value="C:cytosol"/>
    <property type="evidence" value="ECO:0007669"/>
    <property type="project" value="TreeGrafter"/>
</dbReference>
<name>A0A9W6LDA4_9BACT</name>
<sequence length="338" mass="37089">MLLSTPLALSIKERLPDAQIDYLVLKGTEGVLAKNPLVRSVYTIDPRKSSVALIALLWKKYDYAIGSNVSDRTTLFCAVAGRRSYGFSYFRGKEWWKKLLLTSCRLYDDRMHIVPLVLTRLEPLAIPPCPRVVVGGDADDEAFAARVQGDDRYVVLHPYSRKEYKCWTVDGWRRLSGLILEAGLRPLFTVSPNPDDAKMLADILAGAPLGTGALGDVLSFPKLAAVIRRGRGYVGVDTVVTHMAAALDVPTVALYGPTLVHHWGPWPNDFPGSAPYGPRGTIQRQGLIAVIQKEWECVPCNREECSRNDGGGIACMEAITPEEVMTELAGLLGRGSHS</sequence>
<keyword evidence="1" id="KW-0328">Glycosyltransferase</keyword>
<organism evidence="3 4">
    <name type="scientific">Geobacter hydrogenophilus</name>
    <dbReference type="NCBI Taxonomy" id="40983"/>
    <lineage>
        <taxon>Bacteria</taxon>
        <taxon>Pseudomonadati</taxon>
        <taxon>Thermodesulfobacteriota</taxon>
        <taxon>Desulfuromonadia</taxon>
        <taxon>Geobacterales</taxon>
        <taxon>Geobacteraceae</taxon>
        <taxon>Geobacter</taxon>
    </lineage>
</organism>
<dbReference type="Proteomes" id="UP001144352">
    <property type="component" value="Unassembled WGS sequence"/>
</dbReference>
<dbReference type="SUPFAM" id="SSF53756">
    <property type="entry name" value="UDP-Glycosyltransferase/glycogen phosphorylase"/>
    <property type="match status" value="1"/>
</dbReference>
<dbReference type="PANTHER" id="PTHR30160:SF1">
    <property type="entry name" value="LIPOPOLYSACCHARIDE 1,2-N-ACETYLGLUCOSAMINETRANSFERASE-RELATED"/>
    <property type="match status" value="1"/>
</dbReference>
<keyword evidence="4" id="KW-1185">Reference proteome</keyword>
<dbReference type="GO" id="GO:0008713">
    <property type="term" value="F:ADP-heptose-lipopolysaccharide heptosyltransferase activity"/>
    <property type="evidence" value="ECO:0007669"/>
    <property type="project" value="TreeGrafter"/>
</dbReference>
<dbReference type="Pfam" id="PF01075">
    <property type="entry name" value="Glyco_transf_9"/>
    <property type="match status" value="1"/>
</dbReference>
<gene>
    <name evidence="3" type="ORF">GHYDROH2_31880</name>
</gene>
<reference evidence="3" key="1">
    <citation type="submission" date="2022-12" db="EMBL/GenBank/DDBJ databases">
        <title>Reference genome sequencing for broad-spectrum identification of bacterial and archaeal isolates by mass spectrometry.</title>
        <authorList>
            <person name="Sekiguchi Y."/>
            <person name="Tourlousse D.M."/>
        </authorList>
    </citation>
    <scope>NUCLEOTIDE SEQUENCE</scope>
    <source>
        <strain evidence="3">H2</strain>
    </source>
</reference>
<dbReference type="GO" id="GO:0009244">
    <property type="term" value="P:lipopolysaccharide core region biosynthetic process"/>
    <property type="evidence" value="ECO:0007669"/>
    <property type="project" value="TreeGrafter"/>
</dbReference>
<dbReference type="AlphaFoldDB" id="A0A9W6LDA4"/>
<dbReference type="Gene3D" id="3.40.50.2000">
    <property type="entry name" value="Glycogen Phosphorylase B"/>
    <property type="match status" value="2"/>
</dbReference>
<dbReference type="InterPro" id="IPR002201">
    <property type="entry name" value="Glyco_trans_9"/>
</dbReference>
<accession>A0A9W6LDA4</accession>
<comment type="caution">
    <text evidence="3">The sequence shown here is derived from an EMBL/GenBank/DDBJ whole genome shotgun (WGS) entry which is preliminary data.</text>
</comment>
<dbReference type="CDD" id="cd03789">
    <property type="entry name" value="GT9_LPS_heptosyltransferase"/>
    <property type="match status" value="1"/>
</dbReference>
<evidence type="ECO:0000313" key="3">
    <source>
        <dbReference type="EMBL" id="GLI39687.1"/>
    </source>
</evidence>
<protein>
    <submittedName>
        <fullName evidence="3">LPS core biosynthesis protein</fullName>
    </submittedName>
</protein>
<dbReference type="PANTHER" id="PTHR30160">
    <property type="entry name" value="TETRAACYLDISACCHARIDE 4'-KINASE-RELATED"/>
    <property type="match status" value="1"/>
</dbReference>
<dbReference type="InterPro" id="IPR051199">
    <property type="entry name" value="LPS_LOS_Heptosyltrfase"/>
</dbReference>
<evidence type="ECO:0000256" key="2">
    <source>
        <dbReference type="ARBA" id="ARBA00022679"/>
    </source>
</evidence>
<proteinExistence type="predicted"/>
<dbReference type="EMBL" id="BSDS01000002">
    <property type="protein sequence ID" value="GLI39687.1"/>
    <property type="molecule type" value="Genomic_DNA"/>
</dbReference>
<evidence type="ECO:0000313" key="4">
    <source>
        <dbReference type="Proteomes" id="UP001144352"/>
    </source>
</evidence>